<accession>A0A559SL77</accession>
<comment type="caution">
    <text evidence="2">The sequence shown here is derived from an EMBL/GenBank/DDBJ whole genome shotgun (WGS) entry which is preliminary data.</text>
</comment>
<reference evidence="2 3" key="1">
    <citation type="submission" date="2019-06" db="EMBL/GenBank/DDBJ databases">
        <title>Pac Bio to generate improved reference genome sequences for organisms with transposon mutant libraries (support for FEBA project).</title>
        <authorList>
            <person name="Blow M."/>
        </authorList>
    </citation>
    <scope>NUCLEOTIDE SEQUENCE [LARGE SCALE GENOMIC DNA]</scope>
    <source>
        <strain evidence="2 3">USDA 1844</strain>
    </source>
</reference>
<evidence type="ECO:0000313" key="3">
    <source>
        <dbReference type="Proteomes" id="UP000319824"/>
    </source>
</evidence>
<proteinExistence type="predicted"/>
<dbReference type="EMBL" id="VISO01000003">
    <property type="protein sequence ID" value="TVZ63111.1"/>
    <property type="molecule type" value="Genomic_DNA"/>
</dbReference>
<name>A0A559SL77_9HYPH</name>
<dbReference type="RefSeq" id="WP_145611798.1">
    <property type="nucleotide sequence ID" value="NZ_ATTQ01000013.1"/>
</dbReference>
<evidence type="ECO:0000256" key="1">
    <source>
        <dbReference type="SAM" id="SignalP"/>
    </source>
</evidence>
<feature type="signal peptide" evidence="1">
    <location>
        <begin position="1"/>
        <end position="21"/>
    </location>
</feature>
<dbReference type="Proteomes" id="UP000319824">
    <property type="component" value="Unassembled WGS sequence"/>
</dbReference>
<gene>
    <name evidence="2" type="ORF">BCL32_3228</name>
</gene>
<feature type="chain" id="PRO_5022171354" evidence="1">
    <location>
        <begin position="22"/>
        <end position="323"/>
    </location>
</feature>
<organism evidence="2 3">
    <name type="scientific">Rhizobium mongolense USDA 1844</name>
    <dbReference type="NCBI Taxonomy" id="1079460"/>
    <lineage>
        <taxon>Bacteria</taxon>
        <taxon>Pseudomonadati</taxon>
        <taxon>Pseudomonadota</taxon>
        <taxon>Alphaproteobacteria</taxon>
        <taxon>Hyphomicrobiales</taxon>
        <taxon>Rhizobiaceae</taxon>
        <taxon>Rhizobium/Agrobacterium group</taxon>
        <taxon>Rhizobium</taxon>
    </lineage>
</organism>
<dbReference type="AlphaFoldDB" id="A0A559SL77"/>
<sequence length="323" mass="35209">MFHRIWFCICMITASTSSALAEDMVLSGGAKWLVLASSESLVEVGGVVDAYGGIDDLRIVRVRNGRFALVSGPVVNFDLDKSKKNGSIKPDAFLDSGSQLLETVLVISQPQSAHSNAPPSPVATASRVDGCKTIASDAERLACYDATAGRNLSGPMTSNNSLPVERKAAPAPSPVSLVVPALEKVAQRQNYSAPQQAIVPTSLTLKVQRQDFEQDVMFDRIEFRVAFRNGWSQKIVGISHRFRILNAFGEVLHQGRDNLDIQIPQGTTKASDIFYSWEDNPFIPREVYDRLLPSVTNGTYKVELTVERAILDDGSVLEVARAS</sequence>
<protein>
    <submittedName>
        <fullName evidence="2">Uncharacterized protein</fullName>
    </submittedName>
</protein>
<keyword evidence="1" id="KW-0732">Signal</keyword>
<evidence type="ECO:0000313" key="2">
    <source>
        <dbReference type="EMBL" id="TVZ63111.1"/>
    </source>
</evidence>